<name>A0A6N2R406_9BIFI</name>
<feature type="compositionally biased region" description="Basic and acidic residues" evidence="1">
    <location>
        <begin position="207"/>
        <end position="233"/>
    </location>
</feature>
<protein>
    <recommendedName>
        <fullName evidence="6">YjbE family integral membrane protein</fullName>
    </recommendedName>
</protein>
<keyword evidence="2" id="KW-1133">Transmembrane helix</keyword>
<feature type="transmembrane region" description="Helical" evidence="2">
    <location>
        <begin position="6"/>
        <end position="23"/>
    </location>
</feature>
<dbReference type="Proteomes" id="UP000429211">
    <property type="component" value="Unassembled WGS sequence"/>
</dbReference>
<evidence type="ECO:0000313" key="4">
    <source>
        <dbReference type="EMBL" id="VYS75612.1"/>
    </source>
</evidence>
<reference evidence="3 5" key="1">
    <citation type="journal article" date="2019" name="Nat. Med.">
        <title>A library of human gut bacterial isolates paired with longitudinal multiomics data enables mechanistic microbiome research.</title>
        <authorList>
            <person name="Poyet M."/>
            <person name="Groussin M."/>
            <person name="Gibbons S.M."/>
            <person name="Avila-Pacheco J."/>
            <person name="Jiang X."/>
            <person name="Kearney S.M."/>
            <person name="Perrotta A.R."/>
            <person name="Berdy B."/>
            <person name="Zhao S."/>
            <person name="Lieberman T.D."/>
            <person name="Swanson P.K."/>
            <person name="Smith M."/>
            <person name="Roesemann S."/>
            <person name="Alexander J.E."/>
            <person name="Rich S.A."/>
            <person name="Livny J."/>
            <person name="Vlamakis H."/>
            <person name="Clish C."/>
            <person name="Bullock K."/>
            <person name="Deik A."/>
            <person name="Scott J."/>
            <person name="Pierce K.A."/>
            <person name="Xavier R.J."/>
            <person name="Alm E.J."/>
        </authorList>
    </citation>
    <scope>NUCLEOTIDE SEQUENCE [LARGE SCALE GENOMIC DNA]</scope>
    <source>
        <strain evidence="3 5">BIOML-A2</strain>
    </source>
</reference>
<evidence type="ECO:0000313" key="3">
    <source>
        <dbReference type="EMBL" id="KAB7459682.1"/>
    </source>
</evidence>
<evidence type="ECO:0008006" key="6">
    <source>
        <dbReference type="Google" id="ProtNLM"/>
    </source>
</evidence>
<feature type="region of interest" description="Disordered" evidence="1">
    <location>
        <begin position="308"/>
        <end position="331"/>
    </location>
</feature>
<feature type="transmembrane region" description="Helical" evidence="2">
    <location>
        <begin position="125"/>
        <end position="145"/>
    </location>
</feature>
<sequence length="399" mass="43808">MGYESLSTVVVLAIVVILMVGWLPRRTVKGMKRVIEHREDRFSPSLHLVDADSGTRFSDVSTPQAKGAIMQSSEAQGGRMSEEHIAQVRTLRRAAIRRRRIIVVALAVTTIAVIVAAVALHFSAWFALIPAVMLVAVMALGVRAAKQARDWEQKVARYRSRMRKQAAAERERARAEQAERRRLHDAELAEARRIAETQVPTDVMPEGEIRQAVERGKADRDRALNKRKQEAAAKAEVAPEATPDRRNAGLSIHDERDKQQDMAEHAEDKPVSKEISVPDQSSQDLISFSLGAPRNGVEVRQAVPESMEIKSTRQVAKAIPPVRPVEQAEPVEPLIAPSDAMSDMDEDESGARVEAGVQLNEVSVKDFHDTEVSAEVTAPDATSDSLGTGLEAILARRGA</sequence>
<keyword evidence="2" id="KW-0472">Membrane</keyword>
<organism evidence="4">
    <name type="scientific">Bifidobacterium dentium</name>
    <dbReference type="NCBI Taxonomy" id="1689"/>
    <lineage>
        <taxon>Bacteria</taxon>
        <taxon>Bacillati</taxon>
        <taxon>Actinomycetota</taxon>
        <taxon>Actinomycetes</taxon>
        <taxon>Bifidobacteriales</taxon>
        <taxon>Bifidobacteriaceae</taxon>
        <taxon>Bifidobacterium</taxon>
    </lineage>
</organism>
<evidence type="ECO:0000256" key="1">
    <source>
        <dbReference type="SAM" id="MobiDB-lite"/>
    </source>
</evidence>
<dbReference type="AlphaFoldDB" id="A0A6N2R406"/>
<feature type="compositionally biased region" description="Basic and acidic residues" evidence="1">
    <location>
        <begin position="242"/>
        <end position="272"/>
    </location>
</feature>
<proteinExistence type="predicted"/>
<evidence type="ECO:0000313" key="5">
    <source>
        <dbReference type="Proteomes" id="UP000429211"/>
    </source>
</evidence>
<reference evidence="4" key="2">
    <citation type="submission" date="2019-11" db="EMBL/GenBank/DDBJ databases">
        <authorList>
            <person name="Feng L."/>
        </authorList>
    </citation>
    <scope>NUCLEOTIDE SEQUENCE</scope>
    <source>
        <strain evidence="4">BdentiumLFYP24</strain>
    </source>
</reference>
<accession>A0A6N2R406</accession>
<evidence type="ECO:0000256" key="2">
    <source>
        <dbReference type="SAM" id="Phobius"/>
    </source>
</evidence>
<feature type="region of interest" description="Disordered" evidence="1">
    <location>
        <begin position="189"/>
        <end position="280"/>
    </location>
</feature>
<dbReference type="EMBL" id="CACRSP010000002">
    <property type="protein sequence ID" value="VYS75612.1"/>
    <property type="molecule type" value="Genomic_DNA"/>
</dbReference>
<keyword evidence="2" id="KW-0812">Transmembrane</keyword>
<feature type="transmembrane region" description="Helical" evidence="2">
    <location>
        <begin position="101"/>
        <end position="119"/>
    </location>
</feature>
<gene>
    <name evidence="4" type="ORF">BDLFYP24_00790</name>
    <name evidence="3" type="ORF">GBB04_09325</name>
</gene>
<dbReference type="EMBL" id="WDPD01000011">
    <property type="protein sequence ID" value="KAB7459682.1"/>
    <property type="molecule type" value="Genomic_DNA"/>
</dbReference>